<dbReference type="InterPro" id="IPR050638">
    <property type="entry name" value="AA-Vitamin_Transporters"/>
</dbReference>
<dbReference type="SUPFAM" id="SSF103481">
    <property type="entry name" value="Multidrug resistance efflux transporter EmrE"/>
    <property type="match status" value="2"/>
</dbReference>
<evidence type="ECO:0000313" key="9">
    <source>
        <dbReference type="Proteomes" id="UP000237655"/>
    </source>
</evidence>
<dbReference type="GO" id="GO:0016020">
    <property type="term" value="C:membrane"/>
    <property type="evidence" value="ECO:0007669"/>
    <property type="project" value="UniProtKB-SubCell"/>
</dbReference>
<dbReference type="Pfam" id="PF00892">
    <property type="entry name" value="EamA"/>
    <property type="match status" value="2"/>
</dbReference>
<evidence type="ECO:0000256" key="4">
    <source>
        <dbReference type="ARBA" id="ARBA00022989"/>
    </source>
</evidence>
<feature type="transmembrane region" description="Helical" evidence="6">
    <location>
        <begin position="39"/>
        <end position="58"/>
    </location>
</feature>
<evidence type="ECO:0000256" key="1">
    <source>
        <dbReference type="ARBA" id="ARBA00004141"/>
    </source>
</evidence>
<keyword evidence="4 6" id="KW-1133">Transmembrane helix</keyword>
<evidence type="ECO:0000259" key="7">
    <source>
        <dbReference type="Pfam" id="PF00892"/>
    </source>
</evidence>
<keyword evidence="5 6" id="KW-0472">Membrane</keyword>
<evidence type="ECO:0000313" key="8">
    <source>
        <dbReference type="EMBL" id="AVO39530.1"/>
    </source>
</evidence>
<evidence type="ECO:0000256" key="5">
    <source>
        <dbReference type="ARBA" id="ARBA00023136"/>
    </source>
</evidence>
<dbReference type="KEGG" id="thas:C6Y53_18745"/>
<evidence type="ECO:0000256" key="2">
    <source>
        <dbReference type="ARBA" id="ARBA00007362"/>
    </source>
</evidence>
<evidence type="ECO:0000256" key="3">
    <source>
        <dbReference type="ARBA" id="ARBA00022692"/>
    </source>
</evidence>
<feature type="transmembrane region" description="Helical" evidence="6">
    <location>
        <begin position="70"/>
        <end position="92"/>
    </location>
</feature>
<keyword evidence="9" id="KW-1185">Reference proteome</keyword>
<dbReference type="Proteomes" id="UP000237655">
    <property type="component" value="Chromosome"/>
</dbReference>
<gene>
    <name evidence="8" type="ORF">C6Y53_18745</name>
</gene>
<feature type="transmembrane region" description="Helical" evidence="6">
    <location>
        <begin position="273"/>
        <end position="289"/>
    </location>
</feature>
<feature type="transmembrane region" description="Helical" evidence="6">
    <location>
        <begin position="126"/>
        <end position="146"/>
    </location>
</feature>
<name>A0A2S0MUE9_9RHOB</name>
<evidence type="ECO:0000256" key="6">
    <source>
        <dbReference type="SAM" id="Phobius"/>
    </source>
</evidence>
<feature type="transmembrane region" description="Helical" evidence="6">
    <location>
        <begin position="247"/>
        <end position="267"/>
    </location>
</feature>
<feature type="transmembrane region" description="Helical" evidence="6">
    <location>
        <begin position="218"/>
        <end position="240"/>
    </location>
</feature>
<dbReference type="InterPro" id="IPR000620">
    <property type="entry name" value="EamA_dom"/>
</dbReference>
<protein>
    <submittedName>
        <fullName evidence="8">DMT family transporter</fullName>
    </submittedName>
</protein>
<dbReference type="PANTHER" id="PTHR32322">
    <property type="entry name" value="INNER MEMBRANE TRANSPORTER"/>
    <property type="match status" value="1"/>
</dbReference>
<feature type="transmembrane region" description="Helical" evidence="6">
    <location>
        <begin position="98"/>
        <end position="119"/>
    </location>
</feature>
<reference evidence="9" key="1">
    <citation type="submission" date="2018-03" db="EMBL/GenBank/DDBJ databases">
        <title>Genomic analysis of the strain SH-1 isolated from shrimp intestine.</title>
        <authorList>
            <person name="Kim Y.-S."/>
            <person name="Kim S.-E."/>
            <person name="Kim K.-H."/>
        </authorList>
    </citation>
    <scope>NUCLEOTIDE SEQUENCE [LARGE SCALE GENOMIC DNA]</scope>
    <source>
        <strain evidence="9">SH-1</strain>
    </source>
</reference>
<feature type="transmembrane region" description="Helical" evidence="6">
    <location>
        <begin position="158"/>
        <end position="176"/>
    </location>
</feature>
<feature type="domain" description="EamA" evidence="7">
    <location>
        <begin position="155"/>
        <end position="290"/>
    </location>
</feature>
<dbReference type="PANTHER" id="PTHR32322:SF2">
    <property type="entry name" value="EAMA DOMAIN-CONTAINING PROTEIN"/>
    <property type="match status" value="1"/>
</dbReference>
<dbReference type="InterPro" id="IPR037185">
    <property type="entry name" value="EmrE-like"/>
</dbReference>
<proteinExistence type="inferred from homology"/>
<comment type="similarity">
    <text evidence="2">Belongs to the EamA transporter family.</text>
</comment>
<organism evidence="8 9">
    <name type="scientific">Pukyongiella litopenaei</name>
    <dbReference type="NCBI Taxonomy" id="2605946"/>
    <lineage>
        <taxon>Bacteria</taxon>
        <taxon>Pseudomonadati</taxon>
        <taxon>Pseudomonadota</taxon>
        <taxon>Alphaproteobacteria</taxon>
        <taxon>Rhodobacterales</taxon>
        <taxon>Paracoccaceae</taxon>
        <taxon>Pukyongiella</taxon>
    </lineage>
</organism>
<keyword evidence="3 6" id="KW-0812">Transmembrane</keyword>
<dbReference type="RefSeq" id="WP_106473834.1">
    <property type="nucleotide sequence ID" value="NZ_CP027665.1"/>
</dbReference>
<accession>A0A2S0MUE9</accession>
<sequence>MEEKRAIDGPGAAALSAFALILAFNQVVIKVTGDGFGPVFQAALRSVGATGVLALWMIWRGIPLIPSRQVLLWSAAAGLLFVAEFVCLFIALDLTTVSRASVIFYSMPVWLALAAHLLLPGERLNAPRAAGLALAMGGVALAILSRNGGGEASLAGDLFALGAALFWGSIALVLRLTPLAAARPTQCLFIQVATSVPILLLLSPLMGDLFRAPGALHWAGLAFQTVGVVSIGYLVWFWLLTIYRASGVASFSFLSPVLAVFMGWQLLGEQVSVSVWAALALVAAGLVLINRK</sequence>
<feature type="transmembrane region" description="Helical" evidence="6">
    <location>
        <begin position="12"/>
        <end position="33"/>
    </location>
</feature>
<dbReference type="EMBL" id="CP027665">
    <property type="protein sequence ID" value="AVO39530.1"/>
    <property type="molecule type" value="Genomic_DNA"/>
</dbReference>
<feature type="domain" description="EamA" evidence="7">
    <location>
        <begin position="11"/>
        <end position="143"/>
    </location>
</feature>
<dbReference type="Gene3D" id="1.10.3730.20">
    <property type="match status" value="1"/>
</dbReference>
<dbReference type="AlphaFoldDB" id="A0A2S0MUE9"/>
<comment type="subcellular location">
    <subcellularLocation>
        <location evidence="1">Membrane</location>
        <topology evidence="1">Multi-pass membrane protein</topology>
    </subcellularLocation>
</comment>
<feature type="transmembrane region" description="Helical" evidence="6">
    <location>
        <begin position="188"/>
        <end position="206"/>
    </location>
</feature>